<feature type="binding site" evidence="7">
    <location>
        <position position="98"/>
    </location>
    <ligand>
        <name>Zn(2+)</name>
        <dbReference type="ChEBI" id="CHEBI:29105"/>
    </ligand>
</feature>
<evidence type="ECO:0000256" key="2">
    <source>
        <dbReference type="ARBA" id="ARBA00022491"/>
    </source>
</evidence>
<dbReference type="Pfam" id="PF01475">
    <property type="entry name" value="FUR"/>
    <property type="match status" value="1"/>
</dbReference>
<feature type="binding site" evidence="7">
    <location>
        <position position="138"/>
    </location>
    <ligand>
        <name>Zn(2+)</name>
        <dbReference type="ChEBI" id="CHEBI:29105"/>
    </ligand>
</feature>
<protein>
    <submittedName>
        <fullName evidence="9">Transcriptional repressor</fullName>
    </submittedName>
</protein>
<dbReference type="OrthoDB" id="9801127at2"/>
<dbReference type="InterPro" id="IPR002481">
    <property type="entry name" value="FUR"/>
</dbReference>
<dbReference type="GO" id="GO:0000976">
    <property type="term" value="F:transcription cis-regulatory region binding"/>
    <property type="evidence" value="ECO:0007669"/>
    <property type="project" value="TreeGrafter"/>
</dbReference>
<dbReference type="InterPro" id="IPR043135">
    <property type="entry name" value="Fur_C"/>
</dbReference>
<dbReference type="GO" id="GO:0003700">
    <property type="term" value="F:DNA-binding transcription factor activity"/>
    <property type="evidence" value="ECO:0007669"/>
    <property type="project" value="InterPro"/>
</dbReference>
<keyword evidence="5" id="KW-0238">DNA-binding</keyword>
<comment type="cofactor">
    <cofactor evidence="7">
        <name>Zn(2+)</name>
        <dbReference type="ChEBI" id="CHEBI:29105"/>
    </cofactor>
    <text evidence="7">Binds 1 zinc ion per subunit.</text>
</comment>
<keyword evidence="8" id="KW-0408">Iron</keyword>
<evidence type="ECO:0000313" key="10">
    <source>
        <dbReference type="Proteomes" id="UP000320314"/>
    </source>
</evidence>
<feature type="binding site" evidence="8">
    <location>
        <position position="110"/>
    </location>
    <ligand>
        <name>Fe cation</name>
        <dbReference type="ChEBI" id="CHEBI:24875"/>
    </ligand>
</feature>
<keyword evidence="2" id="KW-0678">Repressor</keyword>
<dbReference type="InterPro" id="IPR036388">
    <property type="entry name" value="WH-like_DNA-bd_sf"/>
</dbReference>
<comment type="caution">
    <text evidence="9">The sequence shown here is derived from an EMBL/GenBank/DDBJ whole genome shotgun (WGS) entry which is preliminary data.</text>
</comment>
<evidence type="ECO:0000256" key="6">
    <source>
        <dbReference type="ARBA" id="ARBA00023163"/>
    </source>
</evidence>
<evidence type="ECO:0000256" key="1">
    <source>
        <dbReference type="ARBA" id="ARBA00007957"/>
    </source>
</evidence>
<sequence>MAPHSHAHTGAERGDLTRNQALVLDTLSASEGPLSAYAILDSLRGEGLKAPLQIYRALDKLIEAGLAHRLESVNAFVACAHPHEHGSRLIAFAICKTCGKVSEFSDAGVEERLEGWAREQAFAPERTIVEIRGTCAACAP</sequence>
<dbReference type="RefSeq" id="WP_141165116.1">
    <property type="nucleotide sequence ID" value="NZ_VHLH01000001.1"/>
</dbReference>
<dbReference type="PANTHER" id="PTHR33202">
    <property type="entry name" value="ZINC UPTAKE REGULATION PROTEIN"/>
    <property type="match status" value="1"/>
</dbReference>
<name>A0A506UHM3_9HYPH</name>
<comment type="similarity">
    <text evidence="1">Belongs to the Fur family.</text>
</comment>
<feature type="binding site" evidence="7">
    <location>
        <position position="135"/>
    </location>
    <ligand>
        <name>Zn(2+)</name>
        <dbReference type="ChEBI" id="CHEBI:29105"/>
    </ligand>
</feature>
<keyword evidence="6" id="KW-0804">Transcription</keyword>
<dbReference type="PANTHER" id="PTHR33202:SF6">
    <property type="entry name" value="ZINC UPTAKE REGULATION PROTEIN"/>
    <property type="match status" value="1"/>
</dbReference>
<dbReference type="EMBL" id="VHLH01000001">
    <property type="protein sequence ID" value="TPW32813.1"/>
    <property type="molecule type" value="Genomic_DNA"/>
</dbReference>
<evidence type="ECO:0000256" key="3">
    <source>
        <dbReference type="ARBA" id="ARBA00022833"/>
    </source>
</evidence>
<evidence type="ECO:0000256" key="8">
    <source>
        <dbReference type="PIRSR" id="PIRSR602481-2"/>
    </source>
</evidence>
<reference evidence="9 10" key="1">
    <citation type="submission" date="2019-06" db="EMBL/GenBank/DDBJ databases">
        <authorList>
            <person name="Li M."/>
        </authorList>
    </citation>
    <scope>NUCLEOTIDE SEQUENCE [LARGE SCALE GENOMIC DNA]</scope>
    <source>
        <strain evidence="9 10">BGMRC6574</strain>
    </source>
</reference>
<evidence type="ECO:0000313" key="9">
    <source>
        <dbReference type="EMBL" id="TPW32813.1"/>
    </source>
</evidence>
<keyword evidence="4" id="KW-0805">Transcription regulation</keyword>
<dbReference type="InterPro" id="IPR036390">
    <property type="entry name" value="WH_DNA-bd_sf"/>
</dbReference>
<dbReference type="Proteomes" id="UP000320314">
    <property type="component" value="Unassembled WGS sequence"/>
</dbReference>
<comment type="cofactor">
    <cofactor evidence="8">
        <name>Mn(2+)</name>
        <dbReference type="ChEBI" id="CHEBI:29035"/>
    </cofactor>
    <cofactor evidence="8">
        <name>Fe(2+)</name>
        <dbReference type="ChEBI" id="CHEBI:29033"/>
    </cofactor>
    <text evidence="8">Binds 1 Mn(2+) or Fe(2+) ion per subunit.</text>
</comment>
<dbReference type="AlphaFoldDB" id="A0A506UHM3"/>
<dbReference type="GO" id="GO:1900376">
    <property type="term" value="P:regulation of secondary metabolite biosynthetic process"/>
    <property type="evidence" value="ECO:0007669"/>
    <property type="project" value="TreeGrafter"/>
</dbReference>
<keyword evidence="10" id="KW-1185">Reference proteome</keyword>
<evidence type="ECO:0000256" key="4">
    <source>
        <dbReference type="ARBA" id="ARBA00023015"/>
    </source>
</evidence>
<organism evidence="9 10">
    <name type="scientific">Pararhizobium mangrovi</name>
    <dbReference type="NCBI Taxonomy" id="2590452"/>
    <lineage>
        <taxon>Bacteria</taxon>
        <taxon>Pseudomonadati</taxon>
        <taxon>Pseudomonadota</taxon>
        <taxon>Alphaproteobacteria</taxon>
        <taxon>Hyphomicrobiales</taxon>
        <taxon>Rhizobiaceae</taxon>
        <taxon>Rhizobium/Agrobacterium group</taxon>
        <taxon>Pararhizobium</taxon>
    </lineage>
</organism>
<dbReference type="GO" id="GO:0045892">
    <property type="term" value="P:negative regulation of DNA-templated transcription"/>
    <property type="evidence" value="ECO:0007669"/>
    <property type="project" value="TreeGrafter"/>
</dbReference>
<feature type="binding site" evidence="7">
    <location>
        <position position="95"/>
    </location>
    <ligand>
        <name>Zn(2+)</name>
        <dbReference type="ChEBI" id="CHEBI:29105"/>
    </ligand>
</feature>
<keyword evidence="7" id="KW-0479">Metal-binding</keyword>
<dbReference type="SUPFAM" id="SSF46785">
    <property type="entry name" value="Winged helix' DNA-binding domain"/>
    <property type="match status" value="1"/>
</dbReference>
<gene>
    <name evidence="9" type="ORF">FJU11_00895</name>
</gene>
<proteinExistence type="inferred from homology"/>
<dbReference type="Gene3D" id="1.10.10.10">
    <property type="entry name" value="Winged helix-like DNA-binding domain superfamily/Winged helix DNA-binding domain"/>
    <property type="match status" value="1"/>
</dbReference>
<dbReference type="GO" id="GO:0005829">
    <property type="term" value="C:cytosol"/>
    <property type="evidence" value="ECO:0007669"/>
    <property type="project" value="TreeGrafter"/>
</dbReference>
<dbReference type="Gene3D" id="3.30.1490.190">
    <property type="match status" value="1"/>
</dbReference>
<evidence type="ECO:0000256" key="7">
    <source>
        <dbReference type="PIRSR" id="PIRSR602481-1"/>
    </source>
</evidence>
<keyword evidence="3 7" id="KW-0862">Zinc</keyword>
<evidence type="ECO:0000256" key="5">
    <source>
        <dbReference type="ARBA" id="ARBA00023125"/>
    </source>
</evidence>
<accession>A0A506UHM3</accession>
<dbReference type="GO" id="GO:0008270">
    <property type="term" value="F:zinc ion binding"/>
    <property type="evidence" value="ECO:0007669"/>
    <property type="project" value="TreeGrafter"/>
</dbReference>